<feature type="transmembrane region" description="Helical" evidence="1">
    <location>
        <begin position="33"/>
        <end position="52"/>
    </location>
</feature>
<dbReference type="AlphaFoldDB" id="A0A3E0EF97"/>
<keyword evidence="3" id="KW-1185">Reference proteome</keyword>
<comment type="caution">
    <text evidence="2">The sequence shown here is derived from an EMBL/GenBank/DDBJ whole genome shotgun (WGS) entry which is preliminary data.</text>
</comment>
<dbReference type="RefSeq" id="WP_115814239.1">
    <property type="nucleotide sequence ID" value="NZ_QUNI01000010.1"/>
</dbReference>
<feature type="transmembrane region" description="Helical" evidence="1">
    <location>
        <begin position="59"/>
        <end position="78"/>
    </location>
</feature>
<dbReference type="InterPro" id="IPR021257">
    <property type="entry name" value="DUF2809"/>
</dbReference>
<dbReference type="OrthoDB" id="5360192at2"/>
<dbReference type="Pfam" id="PF10990">
    <property type="entry name" value="DUF2809"/>
    <property type="match status" value="1"/>
</dbReference>
<name>A0A3E0EF97_9FLAO</name>
<dbReference type="Proteomes" id="UP000257136">
    <property type="component" value="Unassembled WGS sequence"/>
</dbReference>
<accession>A0A3E0EF97</accession>
<keyword evidence="1" id="KW-0472">Membrane</keyword>
<evidence type="ECO:0000313" key="2">
    <source>
        <dbReference type="EMBL" id="REG96320.1"/>
    </source>
</evidence>
<feature type="transmembrane region" description="Helical" evidence="1">
    <location>
        <begin position="98"/>
        <end position="116"/>
    </location>
</feature>
<feature type="transmembrane region" description="Helical" evidence="1">
    <location>
        <begin position="7"/>
        <end position="27"/>
    </location>
</feature>
<reference evidence="2 3" key="1">
    <citation type="submission" date="2018-08" db="EMBL/GenBank/DDBJ databases">
        <title>Genomic Encyclopedia of Archaeal and Bacterial Type Strains, Phase II (KMG-II): from individual species to whole genera.</title>
        <authorList>
            <person name="Goeker M."/>
        </authorList>
    </citation>
    <scope>NUCLEOTIDE SEQUENCE [LARGE SCALE GENOMIC DNA]</scope>
    <source>
        <strain evidence="2 3">DSM 100880</strain>
    </source>
</reference>
<proteinExistence type="predicted"/>
<keyword evidence="1" id="KW-1133">Transmembrane helix</keyword>
<protein>
    <submittedName>
        <fullName evidence="2">Uncharacterized protein DUF2809</fullName>
    </submittedName>
</protein>
<organism evidence="2 3">
    <name type="scientific">Flavobacterium aquicola</name>
    <dbReference type="NCBI Taxonomy" id="1682742"/>
    <lineage>
        <taxon>Bacteria</taxon>
        <taxon>Pseudomonadati</taxon>
        <taxon>Bacteroidota</taxon>
        <taxon>Flavobacteriia</taxon>
        <taxon>Flavobacteriales</taxon>
        <taxon>Flavobacteriaceae</taxon>
        <taxon>Flavobacterium</taxon>
    </lineage>
</organism>
<sequence>MQSFNKKYFLLTILIFVIEVLIALFVHDKIVRPYIGDVLVVILIYCFIKSFLKLPVLPVAIFVLLFSFTIEFLQYVNIVGKLGLQNSKLARTVIGTSFAWIDLVCYIAGIIIVLIAEKVFAKN</sequence>
<evidence type="ECO:0000313" key="3">
    <source>
        <dbReference type="Proteomes" id="UP000257136"/>
    </source>
</evidence>
<evidence type="ECO:0000256" key="1">
    <source>
        <dbReference type="SAM" id="Phobius"/>
    </source>
</evidence>
<dbReference type="EMBL" id="QUNI01000010">
    <property type="protein sequence ID" value="REG96320.1"/>
    <property type="molecule type" value="Genomic_DNA"/>
</dbReference>
<gene>
    <name evidence="2" type="ORF">C8P67_110147</name>
</gene>
<keyword evidence="1" id="KW-0812">Transmembrane</keyword>